<keyword evidence="1" id="KW-0560">Oxidoreductase</keyword>
<sequence length="55" mass="6131">MSGNRGVVYLGTSKVEVQKNDYSMSLLLAAQAMLQSLSAHLTYRPFISQEACRHE</sequence>
<proteinExistence type="predicted"/>
<dbReference type="AlphaFoldDB" id="A0A379KP26"/>
<reference evidence="1 2" key="1">
    <citation type="submission" date="2018-06" db="EMBL/GenBank/DDBJ databases">
        <authorList>
            <consortium name="Pathogen Informatics"/>
            <person name="Doyle S."/>
        </authorList>
    </citation>
    <scope>NUCLEOTIDE SEQUENCE [LARGE SCALE GENOMIC DNA]</scope>
    <source>
        <strain evidence="1 2">NCTC7914</strain>
    </source>
</reference>
<protein>
    <submittedName>
        <fullName evidence="1">Glutathione-independent formaldehyde dehydrogenase</fullName>
        <ecNumber evidence="1">1.2.1.46</ecNumber>
    </submittedName>
</protein>
<dbReference type="EMBL" id="UGUY01000001">
    <property type="protein sequence ID" value="SUD69215.1"/>
    <property type="molecule type" value="Genomic_DNA"/>
</dbReference>
<dbReference type="GO" id="GO:0018467">
    <property type="term" value="F:formaldehyde dehydrogenase (NAD+) activity"/>
    <property type="evidence" value="ECO:0007669"/>
    <property type="project" value="UniProtKB-EC"/>
</dbReference>
<organism evidence="1 2">
    <name type="scientific">Pseudomonas putida</name>
    <name type="common">Arthrobacter siderocapsulatus</name>
    <dbReference type="NCBI Taxonomy" id="303"/>
    <lineage>
        <taxon>Bacteria</taxon>
        <taxon>Pseudomonadati</taxon>
        <taxon>Pseudomonadota</taxon>
        <taxon>Gammaproteobacteria</taxon>
        <taxon>Pseudomonadales</taxon>
        <taxon>Pseudomonadaceae</taxon>
        <taxon>Pseudomonas</taxon>
    </lineage>
</organism>
<accession>A0A379KP26</accession>
<gene>
    <name evidence="1" type="primary">fdhA_3</name>
    <name evidence="1" type="ORF">NCTC7914_03356</name>
</gene>
<name>A0A379KP26_PSEPU</name>
<dbReference type="Proteomes" id="UP000254602">
    <property type="component" value="Unassembled WGS sequence"/>
</dbReference>
<dbReference type="EC" id="1.2.1.46" evidence="1"/>
<evidence type="ECO:0000313" key="1">
    <source>
        <dbReference type="EMBL" id="SUD69215.1"/>
    </source>
</evidence>
<evidence type="ECO:0000313" key="2">
    <source>
        <dbReference type="Proteomes" id="UP000254602"/>
    </source>
</evidence>